<evidence type="ECO:0000313" key="3">
    <source>
        <dbReference type="EMBL" id="NEA17342.1"/>
    </source>
</evidence>
<sequence>MTQVHRSSCPVLGTLVLAGFAFAALTAPAQAAAPAVPAPHTASVQAAAPAPLDHLPAPGHGTHDFGWQ</sequence>
<dbReference type="Proteomes" id="UP000471293">
    <property type="component" value="Unassembled WGS sequence"/>
</dbReference>
<keyword evidence="2" id="KW-0732">Signal</keyword>
<feature type="region of interest" description="Disordered" evidence="1">
    <location>
        <begin position="34"/>
        <end position="68"/>
    </location>
</feature>
<gene>
    <name evidence="3" type="ORF">G3I29_17865</name>
</gene>
<feature type="compositionally biased region" description="Low complexity" evidence="1">
    <location>
        <begin position="46"/>
        <end position="58"/>
    </location>
</feature>
<organism evidence="3 4">
    <name type="scientific">Streptomyces halstedii</name>
    <dbReference type="NCBI Taxonomy" id="1944"/>
    <lineage>
        <taxon>Bacteria</taxon>
        <taxon>Bacillati</taxon>
        <taxon>Actinomycetota</taxon>
        <taxon>Actinomycetes</taxon>
        <taxon>Kitasatosporales</taxon>
        <taxon>Streptomycetaceae</taxon>
        <taxon>Streptomyces</taxon>
    </lineage>
</organism>
<name>A0A6N9U451_STRHA</name>
<dbReference type="EMBL" id="JAAGLQ010000365">
    <property type="protein sequence ID" value="NEA17342.1"/>
    <property type="molecule type" value="Genomic_DNA"/>
</dbReference>
<feature type="chain" id="PRO_5026674296" evidence="2">
    <location>
        <begin position="24"/>
        <end position="68"/>
    </location>
</feature>
<dbReference type="RefSeq" id="WP_164345926.1">
    <property type="nucleotide sequence ID" value="NZ_JAAGLQ010000365.1"/>
</dbReference>
<evidence type="ECO:0000313" key="4">
    <source>
        <dbReference type="Proteomes" id="UP000471293"/>
    </source>
</evidence>
<comment type="caution">
    <text evidence="3">The sequence shown here is derived from an EMBL/GenBank/DDBJ whole genome shotgun (WGS) entry which is preliminary data.</text>
</comment>
<feature type="signal peptide" evidence="2">
    <location>
        <begin position="1"/>
        <end position="23"/>
    </location>
</feature>
<accession>A0A6N9U451</accession>
<evidence type="ECO:0000256" key="1">
    <source>
        <dbReference type="SAM" id="MobiDB-lite"/>
    </source>
</evidence>
<reference evidence="3 4" key="1">
    <citation type="submission" date="2020-01" db="EMBL/GenBank/DDBJ databases">
        <title>Insect and environment-associated Actinomycetes.</title>
        <authorList>
            <person name="Currrie C."/>
            <person name="Chevrette M."/>
            <person name="Carlson C."/>
            <person name="Stubbendieck R."/>
            <person name="Wendt-Pienkowski E."/>
        </authorList>
    </citation>
    <scope>NUCLEOTIDE SEQUENCE [LARGE SCALE GENOMIC DNA]</scope>
    <source>
        <strain evidence="3 4">SID11342</strain>
    </source>
</reference>
<dbReference type="AlphaFoldDB" id="A0A6N9U451"/>
<evidence type="ECO:0000256" key="2">
    <source>
        <dbReference type="SAM" id="SignalP"/>
    </source>
</evidence>
<protein>
    <submittedName>
        <fullName evidence="3">Uncharacterized protein</fullName>
    </submittedName>
</protein>
<proteinExistence type="predicted"/>